<accession>A0AAV4A7J6</accession>
<sequence>MRFSSEIHGRLNKLGGWRCYGLQNILNLILLSNGSYPDSSRGESTSSRPWRRMLHATPQGFHGRHYGHVLKGKRDPQNSRLVRCSNELEQNEFQAKEVLKPVHKKRQVR</sequence>
<proteinExistence type="predicted"/>
<protein>
    <submittedName>
        <fullName evidence="1">Uncharacterized protein</fullName>
    </submittedName>
</protein>
<dbReference type="Proteomes" id="UP000735302">
    <property type="component" value="Unassembled WGS sequence"/>
</dbReference>
<dbReference type="AlphaFoldDB" id="A0AAV4A7J6"/>
<gene>
    <name evidence="1" type="ORF">PoB_003064000</name>
</gene>
<evidence type="ECO:0000313" key="2">
    <source>
        <dbReference type="Proteomes" id="UP000735302"/>
    </source>
</evidence>
<reference evidence="1 2" key="1">
    <citation type="journal article" date="2021" name="Elife">
        <title>Chloroplast acquisition without the gene transfer in kleptoplastic sea slugs, Plakobranchus ocellatus.</title>
        <authorList>
            <person name="Maeda T."/>
            <person name="Takahashi S."/>
            <person name="Yoshida T."/>
            <person name="Shimamura S."/>
            <person name="Takaki Y."/>
            <person name="Nagai Y."/>
            <person name="Toyoda A."/>
            <person name="Suzuki Y."/>
            <person name="Arimoto A."/>
            <person name="Ishii H."/>
            <person name="Satoh N."/>
            <person name="Nishiyama T."/>
            <person name="Hasebe M."/>
            <person name="Maruyama T."/>
            <person name="Minagawa J."/>
            <person name="Obokata J."/>
            <person name="Shigenobu S."/>
        </authorList>
    </citation>
    <scope>NUCLEOTIDE SEQUENCE [LARGE SCALE GENOMIC DNA]</scope>
</reference>
<name>A0AAV4A7J6_9GAST</name>
<evidence type="ECO:0000313" key="1">
    <source>
        <dbReference type="EMBL" id="GFO04135.1"/>
    </source>
</evidence>
<keyword evidence="2" id="KW-1185">Reference proteome</keyword>
<comment type="caution">
    <text evidence="1">The sequence shown here is derived from an EMBL/GenBank/DDBJ whole genome shotgun (WGS) entry which is preliminary data.</text>
</comment>
<organism evidence="1 2">
    <name type="scientific">Plakobranchus ocellatus</name>
    <dbReference type="NCBI Taxonomy" id="259542"/>
    <lineage>
        <taxon>Eukaryota</taxon>
        <taxon>Metazoa</taxon>
        <taxon>Spiralia</taxon>
        <taxon>Lophotrochozoa</taxon>
        <taxon>Mollusca</taxon>
        <taxon>Gastropoda</taxon>
        <taxon>Heterobranchia</taxon>
        <taxon>Euthyneura</taxon>
        <taxon>Panpulmonata</taxon>
        <taxon>Sacoglossa</taxon>
        <taxon>Placobranchoidea</taxon>
        <taxon>Plakobranchidae</taxon>
        <taxon>Plakobranchus</taxon>
    </lineage>
</organism>
<dbReference type="EMBL" id="BLXT01003735">
    <property type="protein sequence ID" value="GFO04135.1"/>
    <property type="molecule type" value="Genomic_DNA"/>
</dbReference>